<sequence length="176" mass="19584">MPSQSIESRNKCTMSSLVPGSYQVPTFFEKVSMEINLIDLTVSDLSKLKQSDPFLYYSIPAVRKAAMHGAIVDELSIDATTSSKISTSRAMHISCFESSDSDDDVDADEKNAVVNIEAPEKILAFCQVNRQSRLSFESPDLTVLDELYAFDSDDEHDVDDFILAFLESYAKLSTDE</sequence>
<evidence type="ECO:0000313" key="1">
    <source>
        <dbReference type="EMBL" id="KAL3796881.1"/>
    </source>
</evidence>
<name>A0ABD3QBK6_9STRA</name>
<protein>
    <submittedName>
        <fullName evidence="1">Uncharacterized protein</fullName>
    </submittedName>
</protein>
<evidence type="ECO:0000313" key="2">
    <source>
        <dbReference type="Proteomes" id="UP001516023"/>
    </source>
</evidence>
<dbReference type="EMBL" id="JABMIG020000059">
    <property type="protein sequence ID" value="KAL3796881.1"/>
    <property type="molecule type" value="Genomic_DNA"/>
</dbReference>
<gene>
    <name evidence="1" type="ORF">HJC23_008834</name>
</gene>
<dbReference type="AlphaFoldDB" id="A0ABD3QBK6"/>
<comment type="caution">
    <text evidence="1">The sequence shown here is derived from an EMBL/GenBank/DDBJ whole genome shotgun (WGS) entry which is preliminary data.</text>
</comment>
<dbReference type="Proteomes" id="UP001516023">
    <property type="component" value="Unassembled WGS sequence"/>
</dbReference>
<organism evidence="1 2">
    <name type="scientific">Cyclotella cryptica</name>
    <dbReference type="NCBI Taxonomy" id="29204"/>
    <lineage>
        <taxon>Eukaryota</taxon>
        <taxon>Sar</taxon>
        <taxon>Stramenopiles</taxon>
        <taxon>Ochrophyta</taxon>
        <taxon>Bacillariophyta</taxon>
        <taxon>Coscinodiscophyceae</taxon>
        <taxon>Thalassiosirophycidae</taxon>
        <taxon>Stephanodiscales</taxon>
        <taxon>Stephanodiscaceae</taxon>
        <taxon>Cyclotella</taxon>
    </lineage>
</organism>
<proteinExistence type="predicted"/>
<accession>A0ABD3QBK6</accession>
<reference evidence="1 2" key="1">
    <citation type="journal article" date="2020" name="G3 (Bethesda)">
        <title>Improved Reference Genome for Cyclotella cryptica CCMP332, a Model for Cell Wall Morphogenesis, Salinity Adaptation, and Lipid Production in Diatoms (Bacillariophyta).</title>
        <authorList>
            <person name="Roberts W.R."/>
            <person name="Downey K.M."/>
            <person name="Ruck E.C."/>
            <person name="Traller J.C."/>
            <person name="Alverson A.J."/>
        </authorList>
    </citation>
    <scope>NUCLEOTIDE SEQUENCE [LARGE SCALE GENOMIC DNA]</scope>
    <source>
        <strain evidence="1 2">CCMP332</strain>
    </source>
</reference>
<keyword evidence="2" id="KW-1185">Reference proteome</keyword>